<dbReference type="OrthoDB" id="9773233at2"/>
<dbReference type="PRINTS" id="PR00411">
    <property type="entry name" value="PNDRDTASEI"/>
</dbReference>
<dbReference type="GO" id="GO:0004497">
    <property type="term" value="F:monooxygenase activity"/>
    <property type="evidence" value="ECO:0007669"/>
    <property type="project" value="TreeGrafter"/>
</dbReference>
<reference evidence="2 3" key="1">
    <citation type="submission" date="2019-08" db="EMBL/GenBank/DDBJ databases">
        <title>Bradyrhizobium hipponensis sp. nov., a rhizobium isolated from a Lupinus angustifolius root nodule in Tunisia.</title>
        <authorList>
            <person name="Off K."/>
            <person name="Rejili M."/>
            <person name="Mars M."/>
            <person name="Brachmann A."/>
            <person name="Marin M."/>
        </authorList>
    </citation>
    <scope>NUCLEOTIDE SEQUENCE [LARGE SCALE GENOMIC DNA]</scope>
    <source>
        <strain evidence="2 3">CTAW71</strain>
    </source>
</reference>
<dbReference type="InterPro" id="IPR024000">
    <property type="entry name" value="CHP04046_FMN-dependent"/>
</dbReference>
<dbReference type="AlphaFoldDB" id="A0A5D3JWW8"/>
<dbReference type="InterPro" id="IPR036188">
    <property type="entry name" value="FAD/NAD-bd_sf"/>
</dbReference>
<dbReference type="EMBL" id="VSSS01000089">
    <property type="protein sequence ID" value="TYL84999.1"/>
    <property type="molecule type" value="Genomic_DNA"/>
</dbReference>
<dbReference type="PANTHER" id="PTHR43539:SF78">
    <property type="entry name" value="FLAVIN-CONTAINING MONOOXYGENASE"/>
    <property type="match status" value="1"/>
</dbReference>
<comment type="caution">
    <text evidence="2">The sequence shown here is derived from an EMBL/GenBank/DDBJ whole genome shotgun (WGS) entry which is preliminary data.</text>
</comment>
<dbReference type="Pfam" id="PF13738">
    <property type="entry name" value="Pyr_redox_3"/>
    <property type="match status" value="1"/>
</dbReference>
<dbReference type="PANTHER" id="PTHR43539">
    <property type="entry name" value="FLAVIN-BINDING MONOOXYGENASE-LIKE PROTEIN (AFU_ORTHOLOGUE AFUA_4G09220)"/>
    <property type="match status" value="1"/>
</dbReference>
<dbReference type="GO" id="GO:0050660">
    <property type="term" value="F:flavin adenine dinucleotide binding"/>
    <property type="evidence" value="ECO:0007669"/>
    <property type="project" value="TreeGrafter"/>
</dbReference>
<dbReference type="Proteomes" id="UP000324758">
    <property type="component" value="Unassembled WGS sequence"/>
</dbReference>
<organism evidence="2 3">
    <name type="scientific">Bradyrhizobium rifense</name>
    <dbReference type="NCBI Taxonomy" id="515499"/>
    <lineage>
        <taxon>Bacteria</taxon>
        <taxon>Pseudomonadati</taxon>
        <taxon>Pseudomonadota</taxon>
        <taxon>Alphaproteobacteria</taxon>
        <taxon>Hyphomicrobiales</taxon>
        <taxon>Nitrobacteraceae</taxon>
        <taxon>Bradyrhizobium</taxon>
    </lineage>
</organism>
<evidence type="ECO:0000313" key="2">
    <source>
        <dbReference type="EMBL" id="TYL84999.1"/>
    </source>
</evidence>
<keyword evidence="3" id="KW-1185">Reference proteome</keyword>
<evidence type="ECO:0000313" key="3">
    <source>
        <dbReference type="Proteomes" id="UP000324758"/>
    </source>
</evidence>
<dbReference type="InterPro" id="IPR050982">
    <property type="entry name" value="Auxin_biosynth/cation_transpt"/>
</dbReference>
<dbReference type="PRINTS" id="PR00368">
    <property type="entry name" value="FADPNR"/>
</dbReference>
<gene>
    <name evidence="2" type="ORF">FXB40_44485</name>
</gene>
<proteinExistence type="predicted"/>
<accession>A0A5D3JWW8</accession>
<dbReference type="RefSeq" id="WP_148778565.1">
    <property type="nucleotide sequence ID" value="NZ_VSSS01000089.1"/>
</dbReference>
<dbReference type="SUPFAM" id="SSF51905">
    <property type="entry name" value="FAD/NAD(P)-binding domain"/>
    <property type="match status" value="1"/>
</dbReference>
<dbReference type="Gene3D" id="3.50.50.60">
    <property type="entry name" value="FAD/NAD(P)-binding domain"/>
    <property type="match status" value="2"/>
</dbReference>
<evidence type="ECO:0000256" key="1">
    <source>
        <dbReference type="ARBA" id="ARBA00023002"/>
    </source>
</evidence>
<name>A0A5D3JWW8_9BRAD</name>
<sequence length="434" mass="47798">MPDLDTHYPVVVIGGGQAGLAMSAQLSAQGIEHVVLEKNTIAHSWKTQRWDAFCLVTPNWQCQLPGFPYAAGDPHGFMLRDEIVSYIEDFARHIDAPVHEGVAVTRLRQSGRGFMLETTAGEIAADRVVLAVSGYHVPKVLPFADRLDSSITQIHSSAYRNPDQLPPGEVLVVGSGQSGCQIAEDLHLAGRKVHLAVGSAPRCPRFYRGRDAVDWLDDLGQYDLPVDKHSLKEGVRRNANHYLTGRDGGRDIDLRKFALEGMKLYGRLRDGRGSKLQLGDDLQVNLDNADRVYNGICRMIDEHIAKNRIAAPLTSHYEPVWSPTAVPTELDLAASGITSIIWTTGFRSDWSWIDLPMFDGNGYPTHKRGITSVDGAYVVGLPWLYTWGSGRFVGIGRDTEFVADHIKERASASHAGMHQAGPREVSQYAAREAV</sequence>
<keyword evidence="1" id="KW-0560">Oxidoreductase</keyword>
<dbReference type="NCBIfam" id="TIGR04046">
    <property type="entry name" value="MSMEG_0569_nitr"/>
    <property type="match status" value="1"/>
</dbReference>
<protein>
    <submittedName>
        <fullName evidence="2">MSMEG_0569 family flavin-dependent oxidoreductase</fullName>
    </submittedName>
</protein>